<evidence type="ECO:0000313" key="3">
    <source>
        <dbReference type="Proteomes" id="UP001552299"/>
    </source>
</evidence>
<proteinExistence type="predicted"/>
<reference evidence="2 3" key="1">
    <citation type="journal article" date="2024" name="Plant Biotechnol. J.">
        <title>Dendrobium thyrsiflorum genome and its molecular insights into genes involved in important horticultural traits.</title>
        <authorList>
            <person name="Chen B."/>
            <person name="Wang J.Y."/>
            <person name="Zheng P.J."/>
            <person name="Li K.L."/>
            <person name="Liang Y.M."/>
            <person name="Chen X.F."/>
            <person name="Zhang C."/>
            <person name="Zhao X."/>
            <person name="He X."/>
            <person name="Zhang G.Q."/>
            <person name="Liu Z.J."/>
            <person name="Xu Q."/>
        </authorList>
    </citation>
    <scope>NUCLEOTIDE SEQUENCE [LARGE SCALE GENOMIC DNA]</scope>
    <source>
        <strain evidence="2">GZMU011</strain>
    </source>
</reference>
<evidence type="ECO:0000256" key="1">
    <source>
        <dbReference type="SAM" id="Phobius"/>
    </source>
</evidence>
<evidence type="ECO:0000313" key="2">
    <source>
        <dbReference type="EMBL" id="KAL0920782.1"/>
    </source>
</evidence>
<dbReference type="AlphaFoldDB" id="A0ABD0VE37"/>
<organism evidence="2 3">
    <name type="scientific">Dendrobium thyrsiflorum</name>
    <name type="common">Pinecone-like raceme dendrobium</name>
    <name type="synonym">Orchid</name>
    <dbReference type="NCBI Taxonomy" id="117978"/>
    <lineage>
        <taxon>Eukaryota</taxon>
        <taxon>Viridiplantae</taxon>
        <taxon>Streptophyta</taxon>
        <taxon>Embryophyta</taxon>
        <taxon>Tracheophyta</taxon>
        <taxon>Spermatophyta</taxon>
        <taxon>Magnoliopsida</taxon>
        <taxon>Liliopsida</taxon>
        <taxon>Asparagales</taxon>
        <taxon>Orchidaceae</taxon>
        <taxon>Epidendroideae</taxon>
        <taxon>Malaxideae</taxon>
        <taxon>Dendrobiinae</taxon>
        <taxon>Dendrobium</taxon>
    </lineage>
</organism>
<feature type="transmembrane region" description="Helical" evidence="1">
    <location>
        <begin position="204"/>
        <end position="231"/>
    </location>
</feature>
<keyword evidence="3" id="KW-1185">Reference proteome</keyword>
<accession>A0ABD0VE37</accession>
<name>A0ABD0VE37_DENTH</name>
<keyword evidence="1" id="KW-0812">Transmembrane</keyword>
<dbReference type="EMBL" id="JANQDX010000008">
    <property type="protein sequence ID" value="KAL0920782.1"/>
    <property type="molecule type" value="Genomic_DNA"/>
</dbReference>
<feature type="transmembrane region" description="Helical" evidence="1">
    <location>
        <begin position="108"/>
        <end position="136"/>
    </location>
</feature>
<comment type="caution">
    <text evidence="2">The sequence shown here is derived from an EMBL/GenBank/DDBJ whole genome shotgun (WGS) entry which is preliminary data.</text>
</comment>
<protein>
    <submittedName>
        <fullName evidence="2">Uncharacterized protein</fullName>
    </submittedName>
</protein>
<keyword evidence="1" id="KW-0472">Membrane</keyword>
<dbReference type="Proteomes" id="UP001552299">
    <property type="component" value="Unassembled WGS sequence"/>
</dbReference>
<gene>
    <name evidence="2" type="ORF">M5K25_009950</name>
</gene>
<sequence>MVLMWMDAGGLRMIARARHYGFSAAGRNRSPIELPTAMSDVKKEPYNLTSLYEWTTRDIDDDAIVTKVQYRASYDQISNCQSPPWCEEVSNHPMASSSSPPSNGKLDYYYMLFGFIHVFIILLIISSIAMGCRTWFQRQFLSVRRLLNHKHNDLKMQRWIPTFKYIIRKQGLGGRKRKLHQSAWFVYHHSMKERMLGNCRRADIYFMQLALTCDSTCIVIVRFVVCLNGIIVR</sequence>
<keyword evidence="1" id="KW-1133">Transmembrane helix</keyword>